<keyword evidence="6" id="KW-1185">Reference proteome</keyword>
<evidence type="ECO:0000256" key="3">
    <source>
        <dbReference type="SAM" id="MobiDB-lite"/>
    </source>
</evidence>
<dbReference type="PANTHER" id="PTHR10587:SF133">
    <property type="entry name" value="CHITIN DEACETYLASE 1-RELATED"/>
    <property type="match status" value="1"/>
</dbReference>
<feature type="compositionally biased region" description="Polar residues" evidence="3">
    <location>
        <begin position="108"/>
        <end position="118"/>
    </location>
</feature>
<dbReference type="AlphaFoldDB" id="A0A3S9A177"/>
<gene>
    <name evidence="5" type="ORF">EJC50_07500</name>
</gene>
<protein>
    <submittedName>
        <fullName evidence="5">Polysaccharide deacetylase family protein</fullName>
    </submittedName>
</protein>
<dbReference type="PROSITE" id="PS51257">
    <property type="entry name" value="PROKAR_LIPOPROTEIN"/>
    <property type="match status" value="1"/>
</dbReference>
<evidence type="ECO:0000259" key="4">
    <source>
        <dbReference type="PROSITE" id="PS51677"/>
    </source>
</evidence>
<dbReference type="GO" id="GO:0005975">
    <property type="term" value="P:carbohydrate metabolic process"/>
    <property type="evidence" value="ECO:0007669"/>
    <property type="project" value="InterPro"/>
</dbReference>
<feature type="domain" description="NodB homology" evidence="4">
    <location>
        <begin position="146"/>
        <end position="326"/>
    </location>
</feature>
<dbReference type="Gene3D" id="3.20.20.370">
    <property type="entry name" value="Glycoside hydrolase/deacetylase"/>
    <property type="match status" value="1"/>
</dbReference>
<evidence type="ECO:0000313" key="5">
    <source>
        <dbReference type="EMBL" id="AZN39527.1"/>
    </source>
</evidence>
<accession>A0A3S9A177</accession>
<dbReference type="CDD" id="cd10917">
    <property type="entry name" value="CE4_NodB_like_6s_7s"/>
    <property type="match status" value="1"/>
</dbReference>
<keyword evidence="2" id="KW-0378">Hydrolase</keyword>
<dbReference type="GO" id="GO:0016020">
    <property type="term" value="C:membrane"/>
    <property type="evidence" value="ECO:0007669"/>
    <property type="project" value="TreeGrafter"/>
</dbReference>
<name>A0A3S9A177_9BACL</name>
<dbReference type="Pfam" id="PF01522">
    <property type="entry name" value="Polysacc_deac_1"/>
    <property type="match status" value="1"/>
</dbReference>
<dbReference type="InterPro" id="IPR050248">
    <property type="entry name" value="Polysacc_deacetylase_ArnD"/>
</dbReference>
<dbReference type="GO" id="GO:0046872">
    <property type="term" value="F:metal ion binding"/>
    <property type="evidence" value="ECO:0007669"/>
    <property type="project" value="UniProtKB-KW"/>
</dbReference>
<dbReference type="SUPFAM" id="SSF88713">
    <property type="entry name" value="Glycoside hydrolase/deacetylase"/>
    <property type="match status" value="1"/>
</dbReference>
<sequence>MRLLTPLGSPNRIAAMIVATLMIGAMTSGCGNKEPYVKHASVIDVNLPIKKDDTEAKGKTGLAADKPKNDVVTADVGVKEGGGVVLATAEPAKSNGTQEKPKADPVKNTGTASTQQKPAQKKTVQPILLQKPTEPDVNYISKQGEKLVALTFDDGPDSHFTPAILSILKASKIHGTFFTVGTQVNRYGTMMKRIKADGNEIGNHSYSHKDLSKLDRNQILSQIKQADVLINKQAGFVPRIVRAPYGAVSPLLRTIMKENHRDLIGWSVDTRDWAGSSVATMRANVNKNTHPGGIILMHSFGSKLDNTVQLLPLIIKDLKNKGYTFVTVSELLAAKANHKAKK</sequence>
<dbReference type="OrthoDB" id="2649545at2"/>
<proteinExistence type="predicted"/>
<organism evidence="5 6">
    <name type="scientific">Paenibacillus albus</name>
    <dbReference type="NCBI Taxonomy" id="2495582"/>
    <lineage>
        <taxon>Bacteria</taxon>
        <taxon>Bacillati</taxon>
        <taxon>Bacillota</taxon>
        <taxon>Bacilli</taxon>
        <taxon>Bacillales</taxon>
        <taxon>Paenibacillaceae</taxon>
        <taxon>Paenibacillus</taxon>
    </lineage>
</organism>
<dbReference type="PANTHER" id="PTHR10587">
    <property type="entry name" value="GLYCOSYL TRANSFERASE-RELATED"/>
    <property type="match status" value="1"/>
</dbReference>
<evidence type="ECO:0000256" key="2">
    <source>
        <dbReference type="ARBA" id="ARBA00022801"/>
    </source>
</evidence>
<keyword evidence="1" id="KW-0479">Metal-binding</keyword>
<evidence type="ECO:0000256" key="1">
    <source>
        <dbReference type="ARBA" id="ARBA00022723"/>
    </source>
</evidence>
<dbReference type="InterPro" id="IPR011330">
    <property type="entry name" value="Glyco_hydro/deAcase_b/a-brl"/>
</dbReference>
<dbReference type="PROSITE" id="PS51677">
    <property type="entry name" value="NODB"/>
    <property type="match status" value="1"/>
</dbReference>
<dbReference type="EMBL" id="CP034437">
    <property type="protein sequence ID" value="AZN39527.1"/>
    <property type="molecule type" value="Genomic_DNA"/>
</dbReference>
<dbReference type="GO" id="GO:0016810">
    <property type="term" value="F:hydrolase activity, acting on carbon-nitrogen (but not peptide) bonds"/>
    <property type="evidence" value="ECO:0007669"/>
    <property type="project" value="InterPro"/>
</dbReference>
<reference evidence="6" key="1">
    <citation type="submission" date="2018-12" db="EMBL/GenBank/DDBJ databases">
        <title>Genome sequence of Peanibacillus sp.</title>
        <authorList>
            <person name="Subramani G."/>
            <person name="Srinivasan S."/>
            <person name="Kim M.K."/>
        </authorList>
    </citation>
    <scope>NUCLEOTIDE SEQUENCE [LARGE SCALE GENOMIC DNA]</scope>
    <source>
        <strain evidence="6">18JY67-1</strain>
    </source>
</reference>
<dbReference type="InterPro" id="IPR002509">
    <property type="entry name" value="NODB_dom"/>
</dbReference>
<evidence type="ECO:0000313" key="6">
    <source>
        <dbReference type="Proteomes" id="UP000272528"/>
    </source>
</evidence>
<dbReference type="KEGG" id="palb:EJC50_07500"/>
<feature type="region of interest" description="Disordered" evidence="3">
    <location>
        <begin position="88"/>
        <end position="123"/>
    </location>
</feature>
<dbReference type="Proteomes" id="UP000272528">
    <property type="component" value="Chromosome"/>
</dbReference>